<comment type="caution">
    <text evidence="17">The sequence shown here is derived from an EMBL/GenBank/DDBJ whole genome shotgun (WGS) entry which is preliminary data.</text>
</comment>
<feature type="transmembrane region" description="Helical" evidence="15">
    <location>
        <begin position="465"/>
        <end position="490"/>
    </location>
</feature>
<dbReference type="SUPFAM" id="SSF81665">
    <property type="entry name" value="Calcium ATPase, transmembrane domain M"/>
    <property type="match status" value="1"/>
</dbReference>
<dbReference type="InterPro" id="IPR023298">
    <property type="entry name" value="ATPase_P-typ_TM_dom_sf"/>
</dbReference>
<dbReference type="NCBIfam" id="TIGR01525">
    <property type="entry name" value="ATPase-IB_hvy"/>
    <property type="match status" value="1"/>
</dbReference>
<evidence type="ECO:0000256" key="8">
    <source>
        <dbReference type="ARBA" id="ARBA00022741"/>
    </source>
</evidence>
<dbReference type="Gene3D" id="3.40.1110.10">
    <property type="entry name" value="Calcium-transporting ATPase, cytoplasmic domain N"/>
    <property type="match status" value="1"/>
</dbReference>
<evidence type="ECO:0000256" key="3">
    <source>
        <dbReference type="ARBA" id="ARBA00022475"/>
    </source>
</evidence>
<dbReference type="InterPro" id="IPR006121">
    <property type="entry name" value="HMA_dom"/>
</dbReference>
<evidence type="ECO:0000256" key="7">
    <source>
        <dbReference type="ARBA" id="ARBA00022723"/>
    </source>
</evidence>
<dbReference type="PROSITE" id="PS00154">
    <property type="entry name" value="ATPASE_E1_E2"/>
    <property type="match status" value="1"/>
</dbReference>
<dbReference type="SUPFAM" id="SSF56784">
    <property type="entry name" value="HAD-like"/>
    <property type="match status" value="1"/>
</dbReference>
<keyword evidence="6 15" id="KW-0812">Transmembrane</keyword>
<dbReference type="SUPFAM" id="SSF81653">
    <property type="entry name" value="Calcium ATPase, transduction domain A"/>
    <property type="match status" value="1"/>
</dbReference>
<evidence type="ECO:0000313" key="17">
    <source>
        <dbReference type="EMBL" id="MCQ5060548.1"/>
    </source>
</evidence>
<dbReference type="PROSITE" id="PS50846">
    <property type="entry name" value="HMA_2"/>
    <property type="match status" value="2"/>
</dbReference>
<dbReference type="AlphaFoldDB" id="A0AAP2UD60"/>
<dbReference type="Gene3D" id="3.40.50.1000">
    <property type="entry name" value="HAD superfamily/HAD-like"/>
    <property type="match status" value="1"/>
</dbReference>
<dbReference type="Gene3D" id="3.30.70.100">
    <property type="match status" value="2"/>
</dbReference>
<comment type="similarity">
    <text evidence="2 15">Belongs to the cation transport ATPase (P-type) (TC 3.A.3) family. Type IB subfamily.</text>
</comment>
<dbReference type="GO" id="GO:0016887">
    <property type="term" value="F:ATP hydrolysis activity"/>
    <property type="evidence" value="ECO:0007669"/>
    <property type="project" value="InterPro"/>
</dbReference>
<evidence type="ECO:0000256" key="13">
    <source>
        <dbReference type="ARBA" id="ARBA00039103"/>
    </source>
</evidence>
<keyword evidence="12 15" id="KW-0472">Membrane</keyword>
<dbReference type="Gene3D" id="2.70.150.10">
    <property type="entry name" value="Calcium-transporting ATPase, cytoplasmic transduction domain A"/>
    <property type="match status" value="1"/>
</dbReference>
<keyword evidence="10" id="KW-1278">Translocase</keyword>
<evidence type="ECO:0000256" key="10">
    <source>
        <dbReference type="ARBA" id="ARBA00022967"/>
    </source>
</evidence>
<feature type="domain" description="HMA" evidence="16">
    <location>
        <begin position="128"/>
        <end position="194"/>
    </location>
</feature>
<dbReference type="InterPro" id="IPR018303">
    <property type="entry name" value="ATPase_P-typ_P_site"/>
</dbReference>
<dbReference type="SUPFAM" id="SSF55008">
    <property type="entry name" value="HMA, heavy metal-associated domain"/>
    <property type="match status" value="2"/>
</dbReference>
<evidence type="ECO:0000313" key="18">
    <source>
        <dbReference type="Proteomes" id="UP001204814"/>
    </source>
</evidence>
<dbReference type="FunFam" id="2.70.150.10:FF:000002">
    <property type="entry name" value="Copper-transporting ATPase 1, putative"/>
    <property type="match status" value="1"/>
</dbReference>
<evidence type="ECO:0000256" key="11">
    <source>
        <dbReference type="ARBA" id="ARBA00022989"/>
    </source>
</evidence>
<comment type="subcellular location">
    <subcellularLocation>
        <location evidence="1">Cell membrane</location>
        <topology evidence="1">Multi-pass membrane protein</topology>
    </subcellularLocation>
</comment>
<evidence type="ECO:0000256" key="15">
    <source>
        <dbReference type="RuleBase" id="RU362081"/>
    </source>
</evidence>
<keyword evidence="4" id="KW-0104">Cadmium</keyword>
<gene>
    <name evidence="17" type="ORF">NE542_01645</name>
</gene>
<dbReference type="SFLD" id="SFLDS00003">
    <property type="entry name" value="Haloacid_Dehalogenase"/>
    <property type="match status" value="1"/>
</dbReference>
<dbReference type="Pfam" id="PF00122">
    <property type="entry name" value="E1-E2_ATPase"/>
    <property type="match status" value="1"/>
</dbReference>
<comment type="catalytic activity">
    <reaction evidence="14">
        <text>Cd(2+)(in) + ATP + H2O = Cd(2+)(out) + ADP + phosphate + H(+)</text>
        <dbReference type="Rhea" id="RHEA:12132"/>
        <dbReference type="ChEBI" id="CHEBI:15377"/>
        <dbReference type="ChEBI" id="CHEBI:15378"/>
        <dbReference type="ChEBI" id="CHEBI:30616"/>
        <dbReference type="ChEBI" id="CHEBI:43474"/>
        <dbReference type="ChEBI" id="CHEBI:48775"/>
        <dbReference type="ChEBI" id="CHEBI:456216"/>
        <dbReference type="EC" id="7.2.2.21"/>
    </reaction>
</comment>
<dbReference type="InterPro" id="IPR036412">
    <property type="entry name" value="HAD-like_sf"/>
</dbReference>
<dbReference type="InterPro" id="IPR051014">
    <property type="entry name" value="Cation_Transport_ATPase_IB"/>
</dbReference>
<dbReference type="EMBL" id="JANGBO010000001">
    <property type="protein sequence ID" value="MCQ5060548.1"/>
    <property type="molecule type" value="Genomic_DNA"/>
</dbReference>
<accession>A0AAP2UD60</accession>
<dbReference type="GO" id="GO:0046872">
    <property type="term" value="F:metal ion binding"/>
    <property type="evidence" value="ECO:0007669"/>
    <property type="project" value="UniProtKB-KW"/>
</dbReference>
<dbReference type="EC" id="7.2.2.21" evidence="13"/>
<keyword evidence="3 15" id="KW-1003">Cell membrane</keyword>
<feature type="domain" description="HMA" evidence="16">
    <location>
        <begin position="1"/>
        <end position="66"/>
    </location>
</feature>
<evidence type="ECO:0000256" key="12">
    <source>
        <dbReference type="ARBA" id="ARBA00023136"/>
    </source>
</evidence>
<feature type="transmembrane region" description="Helical" evidence="15">
    <location>
        <begin position="222"/>
        <end position="252"/>
    </location>
</feature>
<evidence type="ECO:0000256" key="2">
    <source>
        <dbReference type="ARBA" id="ARBA00006024"/>
    </source>
</evidence>
<keyword evidence="7 15" id="KW-0479">Metal-binding</keyword>
<dbReference type="SFLD" id="SFLDF00027">
    <property type="entry name" value="p-type_atpase"/>
    <property type="match status" value="1"/>
</dbReference>
<dbReference type="GO" id="GO:0005524">
    <property type="term" value="F:ATP binding"/>
    <property type="evidence" value="ECO:0007669"/>
    <property type="project" value="UniProtKB-UniRule"/>
</dbReference>
<dbReference type="PANTHER" id="PTHR48085">
    <property type="entry name" value="CADMIUM/ZINC-TRANSPORTING ATPASE HMA2-RELATED"/>
    <property type="match status" value="1"/>
</dbReference>
<evidence type="ECO:0000259" key="16">
    <source>
        <dbReference type="PROSITE" id="PS50846"/>
    </source>
</evidence>
<dbReference type="Pfam" id="PF00702">
    <property type="entry name" value="Hydrolase"/>
    <property type="match status" value="1"/>
</dbReference>
<reference evidence="17" key="1">
    <citation type="submission" date="2022-06" db="EMBL/GenBank/DDBJ databases">
        <title>Isolation of gut microbiota from human fecal samples.</title>
        <authorList>
            <person name="Pamer E.G."/>
            <person name="Barat B."/>
            <person name="Waligurski E."/>
            <person name="Medina S."/>
            <person name="Paddock L."/>
            <person name="Mostad J."/>
        </authorList>
    </citation>
    <scope>NUCLEOTIDE SEQUENCE</scope>
    <source>
        <strain evidence="17">DFI.6.24</strain>
    </source>
</reference>
<dbReference type="NCBIfam" id="TIGR01494">
    <property type="entry name" value="ATPase_P-type"/>
    <property type="match status" value="1"/>
</dbReference>
<feature type="transmembrane region" description="Helical" evidence="15">
    <location>
        <begin position="765"/>
        <end position="784"/>
    </location>
</feature>
<sequence length="812" mass="89694">MKYKYKVNGLDCANCTQKLEDALNKKEEINDCVISFATGMMTFESNQEINDNELLYFMQSIEDEVTIDNLSTNKTHHHDECGCGHHHEHEHHHDECSCGHHHEHEHHHDECGCGQHHEHVEDHRELANSIKFNIVGLDCANCASKVEAEIKKQSYIEDAVVNFSTQKLMVKVKNDDSLMEKLQAVVDSVEEGVVLSKEDNQKKYSKPKLFDLKENMELVEGVIIFIGAHFFAGGFATFLYLFAYLLIGYKVILKAIKNIGRKDFLDENFLMCLATFGAIALGDYSEAIAVMLFYAIGEIFQGYAVNKTRSSISSLMDIKSEYATIVKDDQMIQVTPEEVQVGDTIVVKVGEKVPLDGKVIKGNSMLDTASLTGESVPRSVEVGDEVLSGVVNLNDVIYIEVTKPYADSTVSRIIDLVENSASKKAKIEKFITRFAKVYTPTVVGLAVLLLIVPMIILPNQNFYDWLYRACTFLVVSCPCALVISVPLGLYAGIGKASALGVLVKGGNYLELLKDIDTVVFDKTGTLTKGEFEVVEISDDHLLEIGAYGEYMSNHPIARSIVKAYNKEIDSTRIEDFKEIAGKGLSVVIDQKQYELGNEKYFHELGIEVSQPQSVGTIVHIACQKQYLGHIIVADVIKESTMPGIQDLKKAHVLNTVMLTGDHATVAHDIASKIGIDQVYSDLLPQNKVTQLEKLMGNDHVVAFVGDGINDAPVLARSDIGIAMGGVGSDVAIEAADVVLMSDDITSIAKAIQVSHYTNFILKENVTFTLLIKIGVLVLTLFGLTNMWMGVFADVGVTLIAICNSMRILYKKS</sequence>
<dbReference type="PANTHER" id="PTHR48085:SF5">
    <property type="entry name" value="CADMIUM_ZINC-TRANSPORTING ATPASE HMA4-RELATED"/>
    <property type="match status" value="1"/>
</dbReference>
<dbReference type="InterPro" id="IPR017969">
    <property type="entry name" value="Heavy-metal-associated_CS"/>
</dbReference>
<dbReference type="SFLD" id="SFLDG00002">
    <property type="entry name" value="C1.7:_P-type_atpase_like"/>
    <property type="match status" value="1"/>
</dbReference>
<dbReference type="NCBIfam" id="TIGR01512">
    <property type="entry name" value="ATPase-IB2_Cd"/>
    <property type="match status" value="1"/>
</dbReference>
<dbReference type="InterPro" id="IPR008250">
    <property type="entry name" value="ATPase_P-typ_transduc_dom_A_sf"/>
</dbReference>
<evidence type="ECO:0000256" key="6">
    <source>
        <dbReference type="ARBA" id="ARBA00022692"/>
    </source>
</evidence>
<organism evidence="17 18">
    <name type="scientific">Faecalibacillus intestinalis</name>
    <dbReference type="NCBI Taxonomy" id="1982626"/>
    <lineage>
        <taxon>Bacteria</taxon>
        <taxon>Bacillati</taxon>
        <taxon>Bacillota</taxon>
        <taxon>Erysipelotrichia</taxon>
        <taxon>Erysipelotrichales</taxon>
        <taxon>Coprobacillaceae</taxon>
        <taxon>Faecalibacillus</taxon>
    </lineage>
</organism>
<dbReference type="PROSITE" id="PS01047">
    <property type="entry name" value="HMA_1"/>
    <property type="match status" value="2"/>
</dbReference>
<dbReference type="InterPro" id="IPR027256">
    <property type="entry name" value="P-typ_ATPase_IB"/>
</dbReference>
<evidence type="ECO:0000256" key="4">
    <source>
        <dbReference type="ARBA" id="ARBA00022539"/>
    </source>
</evidence>
<proteinExistence type="inferred from homology"/>
<dbReference type="GO" id="GO:0008551">
    <property type="term" value="F:P-type cadmium transporter activity"/>
    <property type="evidence" value="ECO:0007669"/>
    <property type="project" value="UniProtKB-EC"/>
</dbReference>
<dbReference type="InterPro" id="IPR036163">
    <property type="entry name" value="HMA_dom_sf"/>
</dbReference>
<evidence type="ECO:0000256" key="1">
    <source>
        <dbReference type="ARBA" id="ARBA00004651"/>
    </source>
</evidence>
<dbReference type="Proteomes" id="UP001204814">
    <property type="component" value="Unassembled WGS sequence"/>
</dbReference>
<protein>
    <recommendedName>
        <fullName evidence="13">Cd(2+)-exporting ATPase</fullName>
        <ecNumber evidence="13">7.2.2.21</ecNumber>
    </recommendedName>
</protein>
<feature type="transmembrane region" description="Helical" evidence="15">
    <location>
        <begin position="437"/>
        <end position="459"/>
    </location>
</feature>
<dbReference type="InterPro" id="IPR044492">
    <property type="entry name" value="P_typ_ATPase_HD_dom"/>
</dbReference>
<dbReference type="InterPro" id="IPR001757">
    <property type="entry name" value="P_typ_ATPase"/>
</dbReference>
<dbReference type="InterPro" id="IPR059000">
    <property type="entry name" value="ATPase_P-type_domA"/>
</dbReference>
<keyword evidence="9 15" id="KW-0067">ATP-binding</keyword>
<dbReference type="InterPro" id="IPR023214">
    <property type="entry name" value="HAD_sf"/>
</dbReference>
<keyword evidence="8 15" id="KW-0547">Nucleotide-binding</keyword>
<keyword evidence="5" id="KW-0597">Phosphoprotein</keyword>
<dbReference type="CDD" id="cd00371">
    <property type="entry name" value="HMA"/>
    <property type="match status" value="2"/>
</dbReference>
<dbReference type="RefSeq" id="WP_117346918.1">
    <property type="nucleotide sequence ID" value="NZ_JAJDKX010000001.1"/>
</dbReference>
<dbReference type="InterPro" id="IPR023299">
    <property type="entry name" value="ATPase_P-typ_cyto_dom_N"/>
</dbReference>
<dbReference type="PRINTS" id="PR00119">
    <property type="entry name" value="CATATPASE"/>
</dbReference>
<dbReference type="Pfam" id="PF00403">
    <property type="entry name" value="HMA"/>
    <property type="match status" value="2"/>
</dbReference>
<evidence type="ECO:0000256" key="9">
    <source>
        <dbReference type="ARBA" id="ARBA00022840"/>
    </source>
</evidence>
<keyword evidence="11 15" id="KW-1133">Transmembrane helix</keyword>
<evidence type="ECO:0000256" key="5">
    <source>
        <dbReference type="ARBA" id="ARBA00022553"/>
    </source>
</evidence>
<feature type="transmembrane region" description="Helical" evidence="15">
    <location>
        <begin position="790"/>
        <end position="809"/>
    </location>
</feature>
<name>A0AAP2UD60_9FIRM</name>
<evidence type="ECO:0000256" key="14">
    <source>
        <dbReference type="ARBA" id="ARBA00049338"/>
    </source>
</evidence>
<dbReference type="GO" id="GO:0005886">
    <property type="term" value="C:plasma membrane"/>
    <property type="evidence" value="ECO:0007669"/>
    <property type="project" value="UniProtKB-SubCell"/>
</dbReference>
<dbReference type="PRINTS" id="PR00941">
    <property type="entry name" value="CDATPASE"/>
</dbReference>